<comment type="subcellular location">
    <subcellularLocation>
        <location evidence="1">Cell membrane</location>
        <topology evidence="1">Multi-pass membrane protein</topology>
    </subcellularLocation>
</comment>
<feature type="transmembrane region" description="Helical" evidence="6">
    <location>
        <begin position="376"/>
        <end position="402"/>
    </location>
</feature>
<reference evidence="7 8" key="1">
    <citation type="submission" date="2019-12" db="EMBL/GenBank/DDBJ databases">
        <authorList>
            <person name="Li J."/>
            <person name="Shi Y."/>
            <person name="Xu G."/>
            <person name="Xiao D."/>
            <person name="Ran X."/>
        </authorList>
    </citation>
    <scope>NUCLEOTIDE SEQUENCE [LARGE SCALE GENOMIC DNA]</scope>
    <source>
        <strain evidence="7 8">JCM 15915</strain>
    </source>
</reference>
<feature type="transmembrane region" description="Helical" evidence="6">
    <location>
        <begin position="349"/>
        <end position="370"/>
    </location>
</feature>
<evidence type="ECO:0000256" key="6">
    <source>
        <dbReference type="SAM" id="Phobius"/>
    </source>
</evidence>
<dbReference type="InterPro" id="IPR050367">
    <property type="entry name" value="APC_superfamily"/>
</dbReference>
<feature type="transmembrane region" description="Helical" evidence="6">
    <location>
        <begin position="50"/>
        <end position="71"/>
    </location>
</feature>
<dbReference type="PANTHER" id="PTHR42770">
    <property type="entry name" value="AMINO ACID TRANSPORTER-RELATED"/>
    <property type="match status" value="1"/>
</dbReference>
<organism evidence="7 8">
    <name type="scientific">Rothia koreensis</name>
    <dbReference type="NCBI Taxonomy" id="592378"/>
    <lineage>
        <taxon>Bacteria</taxon>
        <taxon>Bacillati</taxon>
        <taxon>Actinomycetota</taxon>
        <taxon>Actinomycetes</taxon>
        <taxon>Micrococcales</taxon>
        <taxon>Micrococcaceae</taxon>
        <taxon>Rothia</taxon>
    </lineage>
</organism>
<feature type="transmembrane region" description="Helical" evidence="6">
    <location>
        <begin position="440"/>
        <end position="463"/>
    </location>
</feature>
<keyword evidence="8" id="KW-1185">Reference proteome</keyword>
<dbReference type="RefSeq" id="WP_129315183.1">
    <property type="nucleotide sequence ID" value="NZ_JBITVH010000002.1"/>
</dbReference>
<feature type="transmembrane region" description="Helical" evidence="6">
    <location>
        <begin position="249"/>
        <end position="271"/>
    </location>
</feature>
<gene>
    <name evidence="7" type="ORF">GMA10_04565</name>
</gene>
<proteinExistence type="predicted"/>
<name>A0A7K1LHB3_9MICC</name>
<keyword evidence="2" id="KW-1003">Cell membrane</keyword>
<keyword evidence="5 6" id="KW-0472">Membrane</keyword>
<feature type="transmembrane region" description="Helical" evidence="6">
    <location>
        <begin position="23"/>
        <end position="44"/>
    </location>
</feature>
<feature type="transmembrane region" description="Helical" evidence="6">
    <location>
        <begin position="139"/>
        <end position="157"/>
    </location>
</feature>
<dbReference type="GO" id="GO:0005886">
    <property type="term" value="C:plasma membrane"/>
    <property type="evidence" value="ECO:0007669"/>
    <property type="project" value="UniProtKB-SubCell"/>
</dbReference>
<comment type="caution">
    <text evidence="7">The sequence shown here is derived from an EMBL/GenBank/DDBJ whole genome shotgun (WGS) entry which is preliminary data.</text>
</comment>
<dbReference type="PANTHER" id="PTHR42770:SF11">
    <property type="entry name" value="INNER MEMBRANE TRANSPORT PROTEIN YBAT"/>
    <property type="match status" value="1"/>
</dbReference>
<feature type="transmembrane region" description="Helical" evidence="6">
    <location>
        <begin position="91"/>
        <end position="119"/>
    </location>
</feature>
<evidence type="ECO:0000256" key="4">
    <source>
        <dbReference type="ARBA" id="ARBA00022989"/>
    </source>
</evidence>
<evidence type="ECO:0000256" key="1">
    <source>
        <dbReference type="ARBA" id="ARBA00004651"/>
    </source>
</evidence>
<evidence type="ECO:0000256" key="3">
    <source>
        <dbReference type="ARBA" id="ARBA00022692"/>
    </source>
</evidence>
<accession>A0A7K1LHB3</accession>
<dbReference type="Pfam" id="PF13520">
    <property type="entry name" value="AA_permease_2"/>
    <property type="match status" value="1"/>
</dbReference>
<evidence type="ECO:0000256" key="5">
    <source>
        <dbReference type="ARBA" id="ARBA00023136"/>
    </source>
</evidence>
<dbReference type="GO" id="GO:0022857">
    <property type="term" value="F:transmembrane transporter activity"/>
    <property type="evidence" value="ECO:0007669"/>
    <property type="project" value="InterPro"/>
</dbReference>
<dbReference type="InterPro" id="IPR002293">
    <property type="entry name" value="AA/rel_permease1"/>
</dbReference>
<dbReference type="AlphaFoldDB" id="A0A7K1LHB3"/>
<feature type="transmembrane region" description="Helical" evidence="6">
    <location>
        <begin position="414"/>
        <end position="434"/>
    </location>
</feature>
<feature type="transmembrane region" description="Helical" evidence="6">
    <location>
        <begin position="302"/>
        <end position="328"/>
    </location>
</feature>
<protein>
    <submittedName>
        <fullName evidence="7">Amino acid permease</fullName>
    </submittedName>
</protein>
<dbReference type="Gene3D" id="1.20.1740.10">
    <property type="entry name" value="Amino acid/polyamine transporter I"/>
    <property type="match status" value="1"/>
</dbReference>
<keyword evidence="3 6" id="KW-0812">Transmembrane</keyword>
<dbReference type="OrthoDB" id="4568421at2"/>
<evidence type="ECO:0000256" key="2">
    <source>
        <dbReference type="ARBA" id="ARBA00022475"/>
    </source>
</evidence>
<dbReference type="Proteomes" id="UP000462152">
    <property type="component" value="Unassembled WGS sequence"/>
</dbReference>
<dbReference type="PIRSF" id="PIRSF006060">
    <property type="entry name" value="AA_transporter"/>
    <property type="match status" value="1"/>
</dbReference>
<feature type="transmembrane region" description="Helical" evidence="6">
    <location>
        <begin position="169"/>
        <end position="190"/>
    </location>
</feature>
<keyword evidence="4 6" id="KW-1133">Transmembrane helix</keyword>
<feature type="transmembrane region" description="Helical" evidence="6">
    <location>
        <begin position="210"/>
        <end position="228"/>
    </location>
</feature>
<evidence type="ECO:0000313" key="7">
    <source>
        <dbReference type="EMBL" id="MUN54490.1"/>
    </source>
</evidence>
<sequence length="482" mass="51044">MSTEAAETSTEPRELKKVIGPKLLVLLIIGDVIGAGVFAITGPVSKEVGGVAWLPFLVAFVVATFTAFSYLELVTKYPQAAGAALYIHKAFGIHFVTFIVAFAVACSGITSAATSSTLVGKNLLIGIGEFIPGIPNGPTASMLSAVAIIVVLGLVNLRGIGESVKFNVILTCVTLLAMGIVIAIGFAAIIGGQGELGRIVVFENHSDRNMFAAVTMATSVAFFAMVGFEDSVNLVEECKNPKRDMPRMMLTGLGVCVIIYILVAVTVTIVIPPGDIANPKNPDAGVLLDVVRVGAPGIPVDVIFPFLTIFAVVNTALINMLMASRLLYGLAKQHVLPKPFAGVLPKRRSPWVSIIFTTILAIGLILYVNLSGQESIVGALGGTTALLLLCVFAVVNVALLVLRRDPTPSGAFRAPTIVPILGVITCIYLAGPWVRDRSAWIQYEIAGALLVIGIVLGLINWFFVHRKGVRTEAFDDIEHLED</sequence>
<evidence type="ECO:0000313" key="8">
    <source>
        <dbReference type="Proteomes" id="UP000462152"/>
    </source>
</evidence>
<dbReference type="EMBL" id="WOGT01000002">
    <property type="protein sequence ID" value="MUN54490.1"/>
    <property type="molecule type" value="Genomic_DNA"/>
</dbReference>